<dbReference type="AlphaFoldDB" id="A0A6L8TDK9"/>
<accession>A0A6L8TDK9</accession>
<evidence type="ECO:0000313" key="4">
    <source>
        <dbReference type="EMBL" id="MZL78431.1"/>
    </source>
</evidence>
<dbReference type="Proteomes" id="UP000452293">
    <property type="component" value="Unassembled WGS sequence"/>
</dbReference>
<comment type="caution">
    <text evidence="3">The sequence shown here is derived from an EMBL/GenBank/DDBJ whole genome shotgun (WGS) entry which is preliminary data.</text>
</comment>
<evidence type="ECO:0000313" key="3">
    <source>
        <dbReference type="EMBL" id="MZL61962.1"/>
    </source>
</evidence>
<sequence length="58" mass="6270">MDYSISGENEAREEVFLTESNKSPGSISKSNNQGNLLASGEVQAPSDKLRSTYSVMSK</sequence>
<dbReference type="EMBL" id="WWVW01000028">
    <property type="protein sequence ID" value="MZL78431.1"/>
    <property type="molecule type" value="Genomic_DNA"/>
</dbReference>
<dbReference type="Proteomes" id="UP001200089">
    <property type="component" value="Unassembled WGS sequence"/>
</dbReference>
<reference evidence="2" key="2">
    <citation type="submission" date="2022-01" db="EMBL/GenBank/DDBJ databases">
        <title>Collection of gut derived symbiotic bacterial strains cultured from healthy donors.</title>
        <authorList>
            <person name="Lin H."/>
            <person name="Kohout C."/>
            <person name="Waligurski E."/>
            <person name="Pamer E.G."/>
        </authorList>
    </citation>
    <scope>NUCLEOTIDE SEQUENCE</scope>
    <source>
        <strain evidence="2">DFI.1.11</strain>
    </source>
</reference>
<dbReference type="EMBL" id="WWVT01000009">
    <property type="protein sequence ID" value="MZL61962.1"/>
    <property type="molecule type" value="Genomic_DNA"/>
</dbReference>
<dbReference type="EMBL" id="JAKNDE010000017">
    <property type="protein sequence ID" value="MCG5034601.1"/>
    <property type="molecule type" value="Genomic_DNA"/>
</dbReference>
<gene>
    <name evidence="3" type="ORF">GT694_07820</name>
    <name evidence="4" type="ORF">GT718_13905</name>
    <name evidence="2" type="ORF">L0P48_13465</name>
</gene>
<feature type="region of interest" description="Disordered" evidence="1">
    <location>
        <begin position="17"/>
        <end position="58"/>
    </location>
</feature>
<dbReference type="RefSeq" id="WP_015526538.1">
    <property type="nucleotide sequence ID" value="NZ_JAAIUL010000038.1"/>
</dbReference>
<evidence type="ECO:0000313" key="5">
    <source>
        <dbReference type="Proteomes" id="UP000452293"/>
    </source>
</evidence>
<evidence type="ECO:0000256" key="1">
    <source>
        <dbReference type="SAM" id="MobiDB-lite"/>
    </source>
</evidence>
<proteinExistence type="predicted"/>
<evidence type="ECO:0000313" key="2">
    <source>
        <dbReference type="EMBL" id="MCG5034601.1"/>
    </source>
</evidence>
<feature type="compositionally biased region" description="Polar residues" evidence="1">
    <location>
        <begin position="18"/>
        <end position="36"/>
    </location>
</feature>
<dbReference type="Proteomes" id="UP000473323">
    <property type="component" value="Unassembled WGS sequence"/>
</dbReference>
<name>A0A6L8TDK9_9FIRM</name>
<reference evidence="5 6" key="1">
    <citation type="journal article" date="2019" name="Nat. Med.">
        <title>A library of human gut bacterial isolates paired with longitudinal multiomics data enables mechanistic microbiome research.</title>
        <authorList>
            <person name="Poyet M."/>
            <person name="Groussin M."/>
            <person name="Gibbons S.M."/>
            <person name="Avila-Pacheco J."/>
            <person name="Jiang X."/>
            <person name="Kearney S.M."/>
            <person name="Perrotta A.R."/>
            <person name="Berdy B."/>
            <person name="Zhao S."/>
            <person name="Lieberman T.D."/>
            <person name="Swanson P.K."/>
            <person name="Smith M."/>
            <person name="Roesemann S."/>
            <person name="Alexander J.E."/>
            <person name="Rich S.A."/>
            <person name="Livny J."/>
            <person name="Vlamakis H."/>
            <person name="Clish C."/>
            <person name="Bullock K."/>
            <person name="Deik A."/>
            <person name="Scott J."/>
            <person name="Pierce K.A."/>
            <person name="Xavier R.J."/>
            <person name="Alm E.J."/>
        </authorList>
    </citation>
    <scope>NUCLEOTIDE SEQUENCE [LARGE SCALE GENOMIC DNA]</scope>
    <source>
        <strain evidence="4 5">BIOML-A1</strain>
        <strain evidence="3 6">BIOML-A4</strain>
    </source>
</reference>
<protein>
    <submittedName>
        <fullName evidence="3">Uncharacterized protein</fullName>
    </submittedName>
</protein>
<evidence type="ECO:0000313" key="6">
    <source>
        <dbReference type="Proteomes" id="UP000473323"/>
    </source>
</evidence>
<keyword evidence="5" id="KW-1185">Reference proteome</keyword>
<organism evidence="3 6">
    <name type="scientific">Blautia massiliensis</name>
    <name type="common">ex Durand et al. 2017</name>
    <dbReference type="NCBI Taxonomy" id="1737424"/>
    <lineage>
        <taxon>Bacteria</taxon>
        <taxon>Bacillati</taxon>
        <taxon>Bacillota</taxon>
        <taxon>Clostridia</taxon>
        <taxon>Lachnospirales</taxon>
        <taxon>Lachnospiraceae</taxon>
        <taxon>Blautia</taxon>
    </lineage>
</organism>